<sequence>MSIVQAETADLPDFFTYLERQLRENGVNGTPLFQPLSRNNTTLPTQTQQKFIDGVGAEFSDIGWRPLWLAKDAQGKICGHIDLRRYMEAYCSHRVRLGMGVEKECRKMGLGSRLIQSVLEFCQHHEQIMWLDLNVLSVNLAAKNLYLKHGFRIVGEMTDYYRIDQESISELTMTLNTQVGLNDQ</sequence>
<dbReference type="CDD" id="cd04301">
    <property type="entry name" value="NAT_SF"/>
    <property type="match status" value="1"/>
</dbReference>
<gene>
    <name evidence="2" type="ORF">JYA62_08390</name>
</gene>
<keyword evidence="3" id="KW-1185">Reference proteome</keyword>
<dbReference type="SUPFAM" id="SSF55729">
    <property type="entry name" value="Acyl-CoA N-acyltransferases (Nat)"/>
    <property type="match status" value="1"/>
</dbReference>
<dbReference type="Gene3D" id="3.40.630.30">
    <property type="match status" value="1"/>
</dbReference>
<dbReference type="Proteomes" id="UP000779070">
    <property type="component" value="Unassembled WGS sequence"/>
</dbReference>
<feature type="domain" description="N-acetyltransferase" evidence="1">
    <location>
        <begin position="1"/>
        <end position="178"/>
    </location>
</feature>
<dbReference type="PANTHER" id="PTHR43328">
    <property type="entry name" value="ACETYLTRANSFERASE-RELATED"/>
    <property type="match status" value="1"/>
</dbReference>
<organism evidence="2 3">
    <name type="scientific">Vibrio neptunius</name>
    <dbReference type="NCBI Taxonomy" id="170651"/>
    <lineage>
        <taxon>Bacteria</taxon>
        <taxon>Pseudomonadati</taxon>
        <taxon>Pseudomonadota</taxon>
        <taxon>Gammaproteobacteria</taxon>
        <taxon>Vibrionales</taxon>
        <taxon>Vibrionaceae</taxon>
        <taxon>Vibrio</taxon>
    </lineage>
</organism>
<proteinExistence type="predicted"/>
<evidence type="ECO:0000259" key="1">
    <source>
        <dbReference type="PROSITE" id="PS51186"/>
    </source>
</evidence>
<accession>A0ABS3A0Z4</accession>
<name>A0ABS3A0Z4_9VIBR</name>
<evidence type="ECO:0000313" key="2">
    <source>
        <dbReference type="EMBL" id="MBN3577695.1"/>
    </source>
</evidence>
<dbReference type="Pfam" id="PF00583">
    <property type="entry name" value="Acetyltransf_1"/>
    <property type="match status" value="1"/>
</dbReference>
<reference evidence="2 3" key="1">
    <citation type="submission" date="2021-02" db="EMBL/GenBank/DDBJ databases">
        <title>Draft Genome Sequences of 5 Vibrio neptunius Strains Isolated From of Bivalve Hatcheries.</title>
        <authorList>
            <person name="Galvis F."/>
            <person name="Barja J.L."/>
            <person name="Lemos M.L."/>
            <person name="Balado M."/>
        </authorList>
    </citation>
    <scope>NUCLEOTIDE SEQUENCE [LARGE SCALE GENOMIC DNA]</scope>
    <source>
        <strain evidence="2 3">PP-145.98</strain>
    </source>
</reference>
<dbReference type="PROSITE" id="PS51186">
    <property type="entry name" value="GNAT"/>
    <property type="match status" value="1"/>
</dbReference>
<dbReference type="InterPro" id="IPR016181">
    <property type="entry name" value="Acyl_CoA_acyltransferase"/>
</dbReference>
<dbReference type="EMBL" id="JAFHLB010000008">
    <property type="protein sequence ID" value="MBN3577695.1"/>
    <property type="molecule type" value="Genomic_DNA"/>
</dbReference>
<evidence type="ECO:0000313" key="3">
    <source>
        <dbReference type="Proteomes" id="UP000779070"/>
    </source>
</evidence>
<comment type="caution">
    <text evidence="2">The sequence shown here is derived from an EMBL/GenBank/DDBJ whole genome shotgun (WGS) entry which is preliminary data.</text>
</comment>
<protein>
    <submittedName>
        <fullName evidence="2">GNAT family N-acetyltransferase</fullName>
    </submittedName>
</protein>
<dbReference type="PANTHER" id="PTHR43328:SF1">
    <property type="entry name" value="N-ACETYLTRANSFERASE DOMAIN-CONTAINING PROTEIN"/>
    <property type="match status" value="1"/>
</dbReference>
<dbReference type="InterPro" id="IPR000182">
    <property type="entry name" value="GNAT_dom"/>
</dbReference>
<dbReference type="RefSeq" id="WP_206369600.1">
    <property type="nucleotide sequence ID" value="NZ_CAWPTM010000156.1"/>
</dbReference>